<reference evidence="3" key="1">
    <citation type="submission" date="2023-03" db="UniProtKB">
        <authorList>
            <consortium name="EnsemblPlants"/>
        </authorList>
    </citation>
    <scope>IDENTIFICATION</scope>
</reference>
<protein>
    <submittedName>
        <fullName evidence="3">Uncharacterized protein</fullName>
    </submittedName>
</protein>
<organism evidence="3">
    <name type="scientific">Cucumis melo</name>
    <name type="common">Muskmelon</name>
    <dbReference type="NCBI Taxonomy" id="3656"/>
    <lineage>
        <taxon>Eukaryota</taxon>
        <taxon>Viridiplantae</taxon>
        <taxon>Streptophyta</taxon>
        <taxon>Embryophyta</taxon>
        <taxon>Tracheophyta</taxon>
        <taxon>Spermatophyta</taxon>
        <taxon>Magnoliopsida</taxon>
        <taxon>eudicotyledons</taxon>
        <taxon>Gunneridae</taxon>
        <taxon>Pentapetalae</taxon>
        <taxon>rosids</taxon>
        <taxon>fabids</taxon>
        <taxon>Cucurbitales</taxon>
        <taxon>Cucurbitaceae</taxon>
        <taxon>Benincaseae</taxon>
        <taxon>Cucumis</taxon>
    </lineage>
</organism>
<gene>
    <name evidence="3" type="primary">103490556</name>
</gene>
<keyword evidence="2" id="KW-0472">Membrane</keyword>
<feature type="transmembrane region" description="Helical" evidence="2">
    <location>
        <begin position="149"/>
        <end position="166"/>
    </location>
</feature>
<evidence type="ECO:0000256" key="2">
    <source>
        <dbReference type="SAM" id="Phobius"/>
    </source>
</evidence>
<keyword evidence="2" id="KW-1133">Transmembrane helix</keyword>
<keyword evidence="2" id="KW-0812">Transmembrane</keyword>
<evidence type="ECO:0000313" key="3">
    <source>
        <dbReference type="EnsemblPlants" id="MELO3C013647.2.1"/>
    </source>
</evidence>
<accession>A0A1S3BKB3</accession>
<dbReference type="Gramene" id="MELO3C013647.2.1">
    <property type="protein sequence ID" value="MELO3C013647.2.1"/>
    <property type="gene ID" value="MELO3C013647.2"/>
</dbReference>
<sequence length="240" mass="26806">MFECELEEPTPCRRTSSRFSDSSSESSSQSKPSETSVKSKRPLTKGYRVKYVGPSINDEADKRITLGKISTSEGPKSAYTIIRGRWVGENVVCIATDNKETGVVAVAAENRLLVYLLSSDTKRFMKDGDGNLDILVGTSLGLFYVLDHLGFYCTLFFFLLVFLYVLKMFSMERSWKQKIQIGILKIVLGHLGELQLSGASMALSLAEVTGFGLLVDKRTVVQSPNNKLQVFRFIYPIIFL</sequence>
<feature type="compositionally biased region" description="Low complexity" evidence="1">
    <location>
        <begin position="17"/>
        <end position="36"/>
    </location>
</feature>
<dbReference type="AlphaFoldDB" id="A0A1S3BKB3"/>
<feature type="region of interest" description="Disordered" evidence="1">
    <location>
        <begin position="1"/>
        <end position="41"/>
    </location>
</feature>
<proteinExistence type="predicted"/>
<name>A0A1S3BKB3_CUCME</name>
<evidence type="ECO:0000256" key="1">
    <source>
        <dbReference type="SAM" id="MobiDB-lite"/>
    </source>
</evidence>
<dbReference type="EnsemblPlants" id="MELO3C013647.2.1">
    <property type="protein sequence ID" value="MELO3C013647.2.1"/>
    <property type="gene ID" value="MELO3C013647.2"/>
</dbReference>